<dbReference type="EMBL" id="JAHRHJ020000002">
    <property type="protein sequence ID" value="KAH9325754.1"/>
    <property type="molecule type" value="Genomic_DNA"/>
</dbReference>
<comment type="similarity">
    <text evidence="1">Belongs to the RRN3 family.</text>
</comment>
<dbReference type="GO" id="GO:0006361">
    <property type="term" value="P:transcription initiation at RNA polymerase I promoter"/>
    <property type="evidence" value="ECO:0007669"/>
    <property type="project" value="InterPro"/>
</dbReference>
<dbReference type="Proteomes" id="UP000824469">
    <property type="component" value="Unassembled WGS sequence"/>
</dbReference>
<dbReference type="PANTHER" id="PTHR12790">
    <property type="entry name" value="TRANSCRIPTION INITIATION FACTOR IA RRN3"/>
    <property type="match status" value="1"/>
</dbReference>
<proteinExistence type="inferred from homology"/>
<evidence type="ECO:0000313" key="3">
    <source>
        <dbReference type="Proteomes" id="UP000824469"/>
    </source>
</evidence>
<keyword evidence="3" id="KW-1185">Reference proteome</keyword>
<evidence type="ECO:0000256" key="1">
    <source>
        <dbReference type="ARBA" id="ARBA00010098"/>
    </source>
</evidence>
<protein>
    <submittedName>
        <fullName evidence="2">Uncharacterized protein</fullName>
    </submittedName>
</protein>
<dbReference type="GO" id="GO:0001042">
    <property type="term" value="F:RNA polymerase I core binding"/>
    <property type="evidence" value="ECO:0007669"/>
    <property type="project" value="TreeGrafter"/>
</dbReference>
<dbReference type="InterPro" id="IPR007991">
    <property type="entry name" value="RNA_pol_I_trans_ini_fac_RRN3"/>
</dbReference>
<evidence type="ECO:0000313" key="2">
    <source>
        <dbReference type="EMBL" id="KAH9325754.1"/>
    </source>
</evidence>
<dbReference type="Pfam" id="PF05327">
    <property type="entry name" value="RRN3"/>
    <property type="match status" value="1"/>
</dbReference>
<reference evidence="2 3" key="1">
    <citation type="journal article" date="2021" name="Nat. Plants">
        <title>The Taxus genome provides insights into paclitaxel biosynthesis.</title>
        <authorList>
            <person name="Xiong X."/>
            <person name="Gou J."/>
            <person name="Liao Q."/>
            <person name="Li Y."/>
            <person name="Zhou Q."/>
            <person name="Bi G."/>
            <person name="Li C."/>
            <person name="Du R."/>
            <person name="Wang X."/>
            <person name="Sun T."/>
            <person name="Guo L."/>
            <person name="Liang H."/>
            <person name="Lu P."/>
            <person name="Wu Y."/>
            <person name="Zhang Z."/>
            <person name="Ro D.K."/>
            <person name="Shang Y."/>
            <person name="Huang S."/>
            <person name="Yan J."/>
        </authorList>
    </citation>
    <scope>NUCLEOTIDE SEQUENCE [LARGE SCALE GENOMIC DNA]</scope>
    <source>
        <strain evidence="2">Ta-2019</strain>
    </source>
</reference>
<feature type="non-terminal residue" evidence="2">
    <location>
        <position position="146"/>
    </location>
</feature>
<name>A0AA38GNW0_TAXCH</name>
<dbReference type="PANTHER" id="PTHR12790:SF0">
    <property type="entry name" value="RNA POLYMERASE I-SPECIFIC TRANSCRIPTION INITIATION FACTOR RRN3-RELATED"/>
    <property type="match status" value="1"/>
</dbReference>
<gene>
    <name evidence="2" type="ORF">KI387_005932</name>
</gene>
<comment type="caution">
    <text evidence="2">The sequence shown here is derived from an EMBL/GenBank/DDBJ whole genome shotgun (WGS) entry which is preliminary data.</text>
</comment>
<dbReference type="GO" id="GO:0001181">
    <property type="term" value="F:RNA polymerase I general transcription initiation factor activity"/>
    <property type="evidence" value="ECO:0007669"/>
    <property type="project" value="InterPro"/>
</dbReference>
<dbReference type="GO" id="GO:0005634">
    <property type="term" value="C:nucleus"/>
    <property type="evidence" value="ECO:0007669"/>
    <property type="project" value="TreeGrafter"/>
</dbReference>
<organism evidence="2 3">
    <name type="scientific">Taxus chinensis</name>
    <name type="common">Chinese yew</name>
    <name type="synonym">Taxus wallichiana var. chinensis</name>
    <dbReference type="NCBI Taxonomy" id="29808"/>
    <lineage>
        <taxon>Eukaryota</taxon>
        <taxon>Viridiplantae</taxon>
        <taxon>Streptophyta</taxon>
        <taxon>Embryophyta</taxon>
        <taxon>Tracheophyta</taxon>
        <taxon>Spermatophyta</taxon>
        <taxon>Pinopsida</taxon>
        <taxon>Pinidae</taxon>
        <taxon>Conifers II</taxon>
        <taxon>Cupressales</taxon>
        <taxon>Taxaceae</taxon>
        <taxon>Taxus</taxon>
    </lineage>
</organism>
<sequence length="146" mass="17065">MIRKWNALYMENMLTVESSAVGEIIGSRILMAVVDRLIEIDVEIRWEHILHEDTRKVYIFEMEMEDDEENEEDPGKPGSEAMTQFAKYSSVMEEFLRQVKVVHLFDVSQFITANNMLETNESKAFGGVERPNMFFPFDPYLLKDSD</sequence>
<dbReference type="AlphaFoldDB" id="A0AA38GNW0"/>
<accession>A0AA38GNW0</accession>